<dbReference type="RefSeq" id="WP_145051732.1">
    <property type="nucleotide sequence ID" value="NZ_CP036433.1"/>
</dbReference>
<accession>A0A518DQA9</accession>
<keyword evidence="2" id="KW-0732">Signal</keyword>
<evidence type="ECO:0000313" key="3">
    <source>
        <dbReference type="EMBL" id="QDU94023.1"/>
    </source>
</evidence>
<feature type="chain" id="PRO_5022031008" evidence="2">
    <location>
        <begin position="21"/>
        <end position="331"/>
    </location>
</feature>
<dbReference type="Proteomes" id="UP000317648">
    <property type="component" value="Chromosome"/>
</dbReference>
<proteinExistence type="predicted"/>
<name>A0A518DQA9_9BACT</name>
<evidence type="ECO:0000256" key="2">
    <source>
        <dbReference type="SAM" id="SignalP"/>
    </source>
</evidence>
<keyword evidence="4" id="KW-1185">Reference proteome</keyword>
<reference evidence="3 4" key="1">
    <citation type="submission" date="2019-02" db="EMBL/GenBank/DDBJ databases">
        <title>Deep-cultivation of Planctomycetes and their phenomic and genomic characterization uncovers novel biology.</title>
        <authorList>
            <person name="Wiegand S."/>
            <person name="Jogler M."/>
            <person name="Boedeker C."/>
            <person name="Pinto D."/>
            <person name="Vollmers J."/>
            <person name="Rivas-Marin E."/>
            <person name="Kohn T."/>
            <person name="Peeters S.H."/>
            <person name="Heuer A."/>
            <person name="Rast P."/>
            <person name="Oberbeckmann S."/>
            <person name="Bunk B."/>
            <person name="Jeske O."/>
            <person name="Meyerdierks A."/>
            <person name="Storesund J.E."/>
            <person name="Kallscheuer N."/>
            <person name="Luecker S."/>
            <person name="Lage O.M."/>
            <person name="Pohl T."/>
            <person name="Merkel B.J."/>
            <person name="Hornburger P."/>
            <person name="Mueller R.-W."/>
            <person name="Bruemmer F."/>
            <person name="Labrenz M."/>
            <person name="Spormann A.M."/>
            <person name="Op den Camp H."/>
            <person name="Overmann J."/>
            <person name="Amann R."/>
            <person name="Jetten M.S.M."/>
            <person name="Mascher T."/>
            <person name="Medema M.H."/>
            <person name="Devos D.P."/>
            <person name="Kaster A.-K."/>
            <person name="Ovreas L."/>
            <person name="Rohde M."/>
            <person name="Galperin M.Y."/>
            <person name="Jogler C."/>
        </authorList>
    </citation>
    <scope>NUCLEOTIDE SEQUENCE [LARGE SCALE GENOMIC DNA]</scope>
    <source>
        <strain evidence="3 4">Pla85_3_4</strain>
    </source>
</reference>
<dbReference type="AlphaFoldDB" id="A0A518DQA9"/>
<dbReference type="KEGG" id="lcre:Pla8534_18090"/>
<protein>
    <submittedName>
        <fullName evidence="3">Uncharacterized protein</fullName>
    </submittedName>
</protein>
<evidence type="ECO:0000313" key="4">
    <source>
        <dbReference type="Proteomes" id="UP000317648"/>
    </source>
</evidence>
<gene>
    <name evidence="3" type="ORF">Pla8534_18090</name>
</gene>
<feature type="signal peptide" evidence="2">
    <location>
        <begin position="1"/>
        <end position="20"/>
    </location>
</feature>
<sequence length="331" mass="35980" precursor="true">MRHLLLLGLMAVLLPSFALAEDSSPDIQPFDFSQWDDPAMNGMVDIGLLADALAERDAALVTDVALQLSRAERILLRSHPKITSEQLFRTAATMARNVGDKQTLARLQKAAAATGNKAMASELAAAQALGGASRAVIPAPEIPADVNPDDLGELQEIQFQIQLAEDTGDKESLADLREIVGKSELSADITGWLTKMIDRADKSVGEGTGEQGRSLVLLTDASRGWPSPSNYDPFNSNNHYGGHIKTPVGLPTYRRENQQSWNHLPSNVNPPKNPYQGQYFNSGPQGFKKFQGSASQQRDARFGYQNGSRTGGKKLGTFNLDAYRQQRLGGY</sequence>
<organism evidence="3 4">
    <name type="scientific">Lignipirellula cremea</name>
    <dbReference type="NCBI Taxonomy" id="2528010"/>
    <lineage>
        <taxon>Bacteria</taxon>
        <taxon>Pseudomonadati</taxon>
        <taxon>Planctomycetota</taxon>
        <taxon>Planctomycetia</taxon>
        <taxon>Pirellulales</taxon>
        <taxon>Pirellulaceae</taxon>
        <taxon>Lignipirellula</taxon>
    </lineage>
</organism>
<evidence type="ECO:0000256" key="1">
    <source>
        <dbReference type="SAM" id="MobiDB-lite"/>
    </source>
</evidence>
<dbReference type="EMBL" id="CP036433">
    <property type="protein sequence ID" value="QDU94023.1"/>
    <property type="molecule type" value="Genomic_DNA"/>
</dbReference>
<feature type="region of interest" description="Disordered" evidence="1">
    <location>
        <begin position="289"/>
        <end position="311"/>
    </location>
</feature>